<organism evidence="1">
    <name type="scientific">uncultured Methylocella sp</name>
    <dbReference type="NCBI Taxonomy" id="371857"/>
    <lineage>
        <taxon>Bacteria</taxon>
        <taxon>Pseudomonadati</taxon>
        <taxon>Pseudomonadota</taxon>
        <taxon>Alphaproteobacteria</taxon>
        <taxon>Hyphomicrobiales</taxon>
        <taxon>Beijerinckiaceae</taxon>
        <taxon>Methylocella</taxon>
        <taxon>environmental samples</taxon>
    </lineage>
</organism>
<evidence type="ECO:0000313" key="1">
    <source>
        <dbReference type="EMBL" id="AIA95370.1"/>
    </source>
</evidence>
<feature type="non-terminal residue" evidence="1">
    <location>
        <position position="175"/>
    </location>
</feature>
<dbReference type="SUPFAM" id="SSF53756">
    <property type="entry name" value="UDP-Glycosyltransferase/glycogen phosphorylase"/>
    <property type="match status" value="1"/>
</dbReference>
<dbReference type="PANTHER" id="PTHR45947">
    <property type="entry name" value="SULFOQUINOVOSYL TRANSFERASE SQD2"/>
    <property type="match status" value="1"/>
</dbReference>
<dbReference type="CDD" id="cd03801">
    <property type="entry name" value="GT4_PimA-like"/>
    <property type="match status" value="1"/>
</dbReference>
<reference evidence="1" key="1">
    <citation type="journal article" date="2013" name="Environ. Microbiol.">
        <title>Seasonally variable intestinal metagenomes of the red palm weevil (Rhynchophorus ferrugineus).</title>
        <authorList>
            <person name="Jia S."/>
            <person name="Zhang X."/>
            <person name="Zhang G."/>
            <person name="Yin A."/>
            <person name="Zhang S."/>
            <person name="Li F."/>
            <person name="Wang L."/>
            <person name="Zhao D."/>
            <person name="Yun Q."/>
            <person name="Tala"/>
            <person name="Wang J."/>
            <person name="Sun G."/>
            <person name="Baabdullah M."/>
            <person name="Yu X."/>
            <person name="Hu S."/>
            <person name="Al-Mssallem I.S."/>
            <person name="Yu J."/>
        </authorList>
    </citation>
    <scope>NUCLEOTIDE SEQUENCE</scope>
</reference>
<sequence length="175" mass="19901">ENAIGMVYRLEHDKLNEDSIELLIEVVKRRPRTRAYIVGGGSLLQTYLERTERAGVRENFCFAGYVPYKSLPSWYDKFRVFVAPVWKESFGQVVPFAMSKGCAVAGYDIGALAEITGGHETLGQNVSDTVDIIVELLNDPERSRRIGVANRLRARETFGLEKMVEHYTEVYDFML</sequence>
<dbReference type="PANTHER" id="PTHR45947:SF3">
    <property type="entry name" value="SULFOQUINOVOSYL TRANSFERASE SQD2"/>
    <property type="match status" value="1"/>
</dbReference>
<protein>
    <submittedName>
        <fullName evidence="1">Glycos_transf_1</fullName>
    </submittedName>
</protein>
<dbReference type="Pfam" id="PF13692">
    <property type="entry name" value="Glyco_trans_1_4"/>
    <property type="match status" value="1"/>
</dbReference>
<dbReference type="GO" id="GO:0016757">
    <property type="term" value="F:glycosyltransferase activity"/>
    <property type="evidence" value="ECO:0007669"/>
    <property type="project" value="TreeGrafter"/>
</dbReference>
<dbReference type="EMBL" id="KF128008">
    <property type="protein sequence ID" value="AIA95370.1"/>
    <property type="molecule type" value="Genomic_DNA"/>
</dbReference>
<name>A0A060CQ66_9HYPH</name>
<dbReference type="AlphaFoldDB" id="A0A060CQ66"/>
<proteinExistence type="predicted"/>
<feature type="non-terminal residue" evidence="1">
    <location>
        <position position="1"/>
    </location>
</feature>
<accession>A0A060CQ66</accession>
<dbReference type="InterPro" id="IPR050194">
    <property type="entry name" value="Glycosyltransferase_grp1"/>
</dbReference>
<dbReference type="Gene3D" id="3.40.50.2000">
    <property type="entry name" value="Glycogen Phosphorylase B"/>
    <property type="match status" value="2"/>
</dbReference>